<gene>
    <name evidence="2" type="ORF">NC661_16220</name>
</gene>
<dbReference type="Pfam" id="PF02272">
    <property type="entry name" value="DHHA1"/>
    <property type="match status" value="1"/>
</dbReference>
<dbReference type="InterPro" id="IPR003156">
    <property type="entry name" value="DHHA1_dom"/>
</dbReference>
<dbReference type="GO" id="GO:0003676">
    <property type="term" value="F:nucleic acid binding"/>
    <property type="evidence" value="ECO:0007669"/>
    <property type="project" value="InterPro"/>
</dbReference>
<evidence type="ECO:0000313" key="2">
    <source>
        <dbReference type="EMBL" id="MDC3421922.1"/>
    </source>
</evidence>
<dbReference type="RefSeq" id="WP_259870428.1">
    <property type="nucleotide sequence ID" value="NZ_JAMQJZ010000015.1"/>
</dbReference>
<keyword evidence="3" id="KW-1185">Reference proteome</keyword>
<dbReference type="Gene3D" id="3.10.310.40">
    <property type="match status" value="1"/>
</dbReference>
<name>A0A9X3WLE2_9BACI</name>
<proteinExistence type="predicted"/>
<reference evidence="2" key="1">
    <citation type="submission" date="2022-06" db="EMBL/GenBank/DDBJ databases">
        <title>Aquibacillus sp. a new bacterium isolated from soil saline samples.</title>
        <authorList>
            <person name="Galisteo C."/>
            <person name="De La Haba R."/>
            <person name="Sanchez-Porro C."/>
            <person name="Ventosa A."/>
        </authorList>
    </citation>
    <scope>NUCLEOTIDE SEQUENCE</scope>
    <source>
        <strain evidence="2">JCM 12387</strain>
    </source>
</reference>
<dbReference type="EMBL" id="JAMQJZ010000015">
    <property type="protein sequence ID" value="MDC3421922.1"/>
    <property type="molecule type" value="Genomic_DNA"/>
</dbReference>
<protein>
    <submittedName>
        <fullName evidence="2">DHHA1 domain-containing protein</fullName>
    </submittedName>
</protein>
<feature type="domain" description="DHHA1" evidence="1">
    <location>
        <begin position="14"/>
        <end position="94"/>
    </location>
</feature>
<dbReference type="Proteomes" id="UP001145072">
    <property type="component" value="Unassembled WGS sequence"/>
</dbReference>
<comment type="caution">
    <text evidence="2">The sequence shown here is derived from an EMBL/GenBank/DDBJ whole genome shotgun (WGS) entry which is preliminary data.</text>
</comment>
<evidence type="ECO:0000313" key="3">
    <source>
        <dbReference type="Proteomes" id="UP001145072"/>
    </source>
</evidence>
<sequence length="99" mass="10999">MIYHNRPLIEIQELAKAITMQVTFCIVLFINETDQHLQVVCGRSTEPTANMNLLIKEVLPKINGRGGGKNSFAQGGGEKITSAEEVMQDLIDTILKQNE</sequence>
<evidence type="ECO:0000259" key="1">
    <source>
        <dbReference type="Pfam" id="PF02272"/>
    </source>
</evidence>
<accession>A0A9X3WLE2</accession>
<dbReference type="AlphaFoldDB" id="A0A9X3WLE2"/>
<organism evidence="2 3">
    <name type="scientific">Aquibacillus koreensis</name>
    <dbReference type="NCBI Taxonomy" id="279446"/>
    <lineage>
        <taxon>Bacteria</taxon>
        <taxon>Bacillati</taxon>
        <taxon>Bacillota</taxon>
        <taxon>Bacilli</taxon>
        <taxon>Bacillales</taxon>
        <taxon>Bacillaceae</taxon>
        <taxon>Aquibacillus</taxon>
    </lineage>
</organism>